<protein>
    <recommendedName>
        <fullName evidence="3">SseB protein N-terminal domain-containing protein</fullName>
    </recommendedName>
</protein>
<evidence type="ECO:0000313" key="1">
    <source>
        <dbReference type="EMBL" id="OLO68716.1"/>
    </source>
</evidence>
<dbReference type="NCBIfam" id="NF042914">
    <property type="entry name" value="SAV915_dom"/>
    <property type="match status" value="1"/>
</dbReference>
<dbReference type="Proteomes" id="UP000185963">
    <property type="component" value="Unassembled WGS sequence"/>
</dbReference>
<dbReference type="AlphaFoldDB" id="A0A1Q8WMU0"/>
<sequence length="103" mass="11736">MGDEGSLGPDPERPFVPPALYLPSTGVPNARGAEIELRRLRDGRRALLAYTAVDRLVKCMGPNQPWALFLTENLDELAEAQPFDVVMLDQRIPRELWHQEERR</sequence>
<reference evidence="1 2" key="1">
    <citation type="submission" date="2016-12" db="EMBL/GenBank/DDBJ databases">
        <title>Genomic comparison of strains in the 'Actinomyces naeslundii' group.</title>
        <authorList>
            <person name="Mughal S.R."/>
            <person name="Do T."/>
            <person name="Gilbert S.C."/>
            <person name="Witherden E.A."/>
            <person name="Didelot X."/>
            <person name="Beighton D."/>
        </authorList>
    </citation>
    <scope>NUCLEOTIDE SEQUENCE [LARGE SCALE GENOMIC DNA]</scope>
    <source>
        <strain evidence="1 2">WE8B-23</strain>
    </source>
</reference>
<evidence type="ECO:0008006" key="3">
    <source>
        <dbReference type="Google" id="ProtNLM"/>
    </source>
</evidence>
<gene>
    <name evidence="1" type="ORF">BKH20_08690</name>
</gene>
<organism evidence="1 2">
    <name type="scientific">Actinomyces oris</name>
    <dbReference type="NCBI Taxonomy" id="544580"/>
    <lineage>
        <taxon>Bacteria</taxon>
        <taxon>Bacillati</taxon>
        <taxon>Actinomycetota</taxon>
        <taxon>Actinomycetes</taxon>
        <taxon>Actinomycetales</taxon>
        <taxon>Actinomycetaceae</taxon>
        <taxon>Actinomyces</taxon>
    </lineage>
</organism>
<dbReference type="InterPro" id="IPR049975">
    <property type="entry name" value="SAV_915-like_dom"/>
</dbReference>
<dbReference type="EMBL" id="MSKS01000027">
    <property type="protein sequence ID" value="OLO68716.1"/>
    <property type="molecule type" value="Genomic_DNA"/>
</dbReference>
<evidence type="ECO:0000313" key="2">
    <source>
        <dbReference type="Proteomes" id="UP000185963"/>
    </source>
</evidence>
<name>A0A1Q8WMU0_9ACTO</name>
<comment type="caution">
    <text evidence="1">The sequence shown here is derived from an EMBL/GenBank/DDBJ whole genome shotgun (WGS) entry which is preliminary data.</text>
</comment>
<proteinExistence type="predicted"/>
<accession>A0A1Q8WMU0</accession>